<comment type="function">
    <text evidence="7">This is one of the proteins that bind and probably mediate the attachment of the 5S RNA into the large ribosomal subunit, where it forms part of the central protuberance.</text>
</comment>
<reference evidence="9 10" key="1">
    <citation type="journal article" date="2016" name="Nat. Commun.">
        <title>Thousands of microbial genomes shed light on interconnected biogeochemical processes in an aquifer system.</title>
        <authorList>
            <person name="Anantharaman K."/>
            <person name="Brown C.T."/>
            <person name="Hug L.A."/>
            <person name="Sharon I."/>
            <person name="Castelle C.J."/>
            <person name="Probst A.J."/>
            <person name="Thomas B.C."/>
            <person name="Singh A."/>
            <person name="Wilkins M.J."/>
            <person name="Karaoz U."/>
            <person name="Brodie E.L."/>
            <person name="Williams K.H."/>
            <person name="Hubbard S.S."/>
            <person name="Banfield J.F."/>
        </authorList>
    </citation>
    <scope>NUCLEOTIDE SEQUENCE [LARGE SCALE GENOMIC DNA]</scope>
</reference>
<evidence type="ECO:0000256" key="2">
    <source>
        <dbReference type="ARBA" id="ARBA00022730"/>
    </source>
</evidence>
<feature type="region of interest" description="Disordered" evidence="8">
    <location>
        <begin position="1"/>
        <end position="21"/>
    </location>
</feature>
<evidence type="ECO:0000256" key="6">
    <source>
        <dbReference type="ARBA" id="ARBA00035197"/>
    </source>
</evidence>
<protein>
    <recommendedName>
        <fullName evidence="6 7">Large ribosomal subunit protein uL18</fullName>
    </recommendedName>
</protein>
<evidence type="ECO:0000313" key="10">
    <source>
        <dbReference type="Proteomes" id="UP000178999"/>
    </source>
</evidence>
<dbReference type="GO" id="GO:0008097">
    <property type="term" value="F:5S rRNA binding"/>
    <property type="evidence" value="ECO:0007669"/>
    <property type="project" value="TreeGrafter"/>
</dbReference>
<dbReference type="AlphaFoldDB" id="A0A1F8CUR2"/>
<dbReference type="InterPro" id="IPR004389">
    <property type="entry name" value="Ribosomal_uL18_bac-type"/>
</dbReference>
<gene>
    <name evidence="7" type="primary">rplR</name>
    <name evidence="9" type="ORF">A2382_05220</name>
</gene>
<dbReference type="InterPro" id="IPR005484">
    <property type="entry name" value="Ribosomal_uL18_bac/plant/anim"/>
</dbReference>
<evidence type="ECO:0000313" key="9">
    <source>
        <dbReference type="EMBL" id="OGM80054.1"/>
    </source>
</evidence>
<evidence type="ECO:0000256" key="1">
    <source>
        <dbReference type="ARBA" id="ARBA00007116"/>
    </source>
</evidence>
<evidence type="ECO:0000256" key="8">
    <source>
        <dbReference type="SAM" id="MobiDB-lite"/>
    </source>
</evidence>
<dbReference type="HAMAP" id="MF_01337_B">
    <property type="entry name" value="Ribosomal_uL18_B"/>
    <property type="match status" value="1"/>
</dbReference>
<evidence type="ECO:0000256" key="7">
    <source>
        <dbReference type="HAMAP-Rule" id="MF_01337"/>
    </source>
</evidence>
<evidence type="ECO:0000256" key="5">
    <source>
        <dbReference type="ARBA" id="ARBA00023274"/>
    </source>
</evidence>
<dbReference type="SUPFAM" id="SSF53137">
    <property type="entry name" value="Translational machinery components"/>
    <property type="match status" value="1"/>
</dbReference>
<sequence length="100" mass="11335">MNMNKNKMRKTRNKIRGTSDRPRLTVFRSNKYLYTQIINDELGKTLASASGKDAKKIGSEIAQRALKGKISQVVFDRGNYRYHGNVKLIADSAREGGLKF</sequence>
<feature type="compositionally biased region" description="Basic residues" evidence="8">
    <location>
        <begin position="1"/>
        <end position="15"/>
    </location>
</feature>
<dbReference type="Proteomes" id="UP000178999">
    <property type="component" value="Unassembled WGS sequence"/>
</dbReference>
<comment type="caution">
    <text evidence="9">The sequence shown here is derived from an EMBL/GenBank/DDBJ whole genome shotgun (WGS) entry which is preliminary data.</text>
</comment>
<dbReference type="NCBIfam" id="TIGR00060">
    <property type="entry name" value="L18_bact"/>
    <property type="match status" value="1"/>
</dbReference>
<evidence type="ECO:0000256" key="4">
    <source>
        <dbReference type="ARBA" id="ARBA00022980"/>
    </source>
</evidence>
<keyword evidence="5 7" id="KW-0687">Ribonucleoprotein</keyword>
<dbReference type="GO" id="GO:0006412">
    <property type="term" value="P:translation"/>
    <property type="evidence" value="ECO:0007669"/>
    <property type="project" value="UniProtKB-UniRule"/>
</dbReference>
<dbReference type="GO" id="GO:0005737">
    <property type="term" value="C:cytoplasm"/>
    <property type="evidence" value="ECO:0007669"/>
    <property type="project" value="UniProtKB-ARBA"/>
</dbReference>
<comment type="similarity">
    <text evidence="1 7">Belongs to the universal ribosomal protein uL18 family.</text>
</comment>
<proteinExistence type="inferred from homology"/>
<keyword evidence="2 7" id="KW-0699">rRNA-binding</keyword>
<dbReference type="EMBL" id="MGHY01000005">
    <property type="protein sequence ID" value="OGM80054.1"/>
    <property type="molecule type" value="Genomic_DNA"/>
</dbReference>
<dbReference type="PANTHER" id="PTHR12899">
    <property type="entry name" value="39S RIBOSOMAL PROTEIN L18, MITOCHONDRIAL"/>
    <property type="match status" value="1"/>
</dbReference>
<dbReference type="GO" id="GO:0005840">
    <property type="term" value="C:ribosome"/>
    <property type="evidence" value="ECO:0007669"/>
    <property type="project" value="UniProtKB-KW"/>
</dbReference>
<keyword evidence="3 7" id="KW-0694">RNA-binding</keyword>
<dbReference type="STRING" id="1802538.A2382_05220"/>
<dbReference type="PANTHER" id="PTHR12899:SF3">
    <property type="entry name" value="LARGE RIBOSOMAL SUBUNIT PROTEIN UL18M"/>
    <property type="match status" value="1"/>
</dbReference>
<name>A0A1F8CUR2_9BACT</name>
<dbReference type="InterPro" id="IPR057268">
    <property type="entry name" value="Ribosomal_L18"/>
</dbReference>
<keyword evidence="4 7" id="KW-0689">Ribosomal protein</keyword>
<dbReference type="GO" id="GO:1990904">
    <property type="term" value="C:ribonucleoprotein complex"/>
    <property type="evidence" value="ECO:0007669"/>
    <property type="project" value="UniProtKB-KW"/>
</dbReference>
<comment type="subunit">
    <text evidence="7">Part of the 50S ribosomal subunit; part of the 5S rRNA/L5/L18/L25 subcomplex. Contacts the 5S and 23S rRNAs.</text>
</comment>
<accession>A0A1F8CUR2</accession>
<dbReference type="CDD" id="cd00432">
    <property type="entry name" value="Ribosomal_L18_L5e"/>
    <property type="match status" value="1"/>
</dbReference>
<evidence type="ECO:0000256" key="3">
    <source>
        <dbReference type="ARBA" id="ARBA00022884"/>
    </source>
</evidence>
<dbReference type="GO" id="GO:0003735">
    <property type="term" value="F:structural constituent of ribosome"/>
    <property type="evidence" value="ECO:0007669"/>
    <property type="project" value="InterPro"/>
</dbReference>
<dbReference type="Gene3D" id="3.30.420.100">
    <property type="match status" value="1"/>
</dbReference>
<dbReference type="Pfam" id="PF00861">
    <property type="entry name" value="Ribosomal_L18p"/>
    <property type="match status" value="1"/>
</dbReference>
<organism evidence="9 10">
    <name type="scientific">Candidatus Woesebacteria bacterium RIFOXYB1_FULL_38_16</name>
    <dbReference type="NCBI Taxonomy" id="1802538"/>
    <lineage>
        <taxon>Bacteria</taxon>
        <taxon>Candidatus Woeseibacteriota</taxon>
    </lineage>
</organism>